<feature type="transmembrane region" description="Helical" evidence="1">
    <location>
        <begin position="68"/>
        <end position="89"/>
    </location>
</feature>
<geneLocation type="plasmid" evidence="2 3">
    <name>XNC1_p</name>
</geneLocation>
<evidence type="ECO:0000313" key="3">
    <source>
        <dbReference type="Proteomes" id="UP000008075"/>
    </source>
</evidence>
<name>D3VMA1_XENNA</name>
<proteinExistence type="predicted"/>
<keyword evidence="3" id="KW-1185">Reference proteome</keyword>
<dbReference type="Proteomes" id="UP000008075">
    <property type="component" value="Plasmid XNC1_p"/>
</dbReference>
<dbReference type="EMBL" id="FN667743">
    <property type="protein sequence ID" value="CBJ93053.1"/>
    <property type="molecule type" value="Genomic_DNA"/>
</dbReference>
<dbReference type="HOGENOM" id="CLU_1467675_0_0_6"/>
<evidence type="ECO:0000256" key="1">
    <source>
        <dbReference type="SAM" id="Phobius"/>
    </source>
</evidence>
<keyword evidence="1" id="KW-0472">Membrane</keyword>
<keyword evidence="2" id="KW-0614">Plasmid</keyword>
<dbReference type="KEGG" id="xne:XNC1_p0185"/>
<sequence length="184" mass="20984">MLCHRSRTHLCRYIWDRCTFGLHPDGTIFCYRLRCAGRCVSAKGKLVLLCAGRERHLWVEKTMIVKSVFVWLKAGAILAFLFIGIIGAANRVYWVNSEGLSQGAMSSALVIEKFGLDLGEMCRYDKPQHVEFKVLYDQTIQFRCSWFEGGGLTLWPFYTEHNVNSAEATSVFNGIFQSMEGHDE</sequence>
<dbReference type="AlphaFoldDB" id="D3VMA1"/>
<protein>
    <submittedName>
        <fullName evidence="2">Uncharacterized protein</fullName>
    </submittedName>
</protein>
<accession>D3VMA1</accession>
<evidence type="ECO:0000313" key="2">
    <source>
        <dbReference type="EMBL" id="CBJ93053.1"/>
    </source>
</evidence>
<organism evidence="2 3">
    <name type="scientific">Xenorhabdus nematophila (strain ATCC 19061 / DSM 3370 / CCUG 14189 / LMG 1036 / NCIMB 9965 / AN6)</name>
    <dbReference type="NCBI Taxonomy" id="406817"/>
    <lineage>
        <taxon>Bacteria</taxon>
        <taxon>Pseudomonadati</taxon>
        <taxon>Pseudomonadota</taxon>
        <taxon>Gammaproteobacteria</taxon>
        <taxon>Enterobacterales</taxon>
        <taxon>Morganellaceae</taxon>
        <taxon>Xenorhabdus</taxon>
    </lineage>
</organism>
<reference evidence="2 3" key="1">
    <citation type="journal article" date="2011" name="PLoS ONE">
        <title>The entomopathogenic bacterial endosymbionts xenorhabdus and photorhabdus: convergent lifestyles from divergent genomes.</title>
        <authorList>
            <person name="Chaston J.M."/>
            <person name="Suen G."/>
            <person name="Tucker S.L."/>
            <person name="Andersen A.W."/>
            <person name="Bhasin A."/>
            <person name="Bode E."/>
            <person name="Bode H.B."/>
            <person name="Brachmann A.O."/>
            <person name="Cowles C.E."/>
            <person name="Cowles K.N."/>
            <person name="Darby C."/>
            <person name="de Leon L."/>
            <person name="Drace K."/>
            <person name="Du Z."/>
            <person name="Givaudan A."/>
            <person name="Herbert Tran E.E."/>
            <person name="Jewell K.A."/>
            <person name="Knack J.J."/>
            <person name="Krasomil-Osterfeld K.C."/>
            <person name="Kukor R."/>
            <person name="Lanois A."/>
            <person name="Latreille P."/>
            <person name="Leimgruber N.K."/>
            <person name="Lipke C.M."/>
            <person name="Liu R."/>
            <person name="Lu X."/>
            <person name="Martens E.C."/>
            <person name="Marri P.R."/>
            <person name="Medigue C."/>
            <person name="Menard M.L."/>
            <person name="Miller N.M."/>
            <person name="Morales-Soto N."/>
            <person name="Norton S."/>
            <person name="Ogier J.C."/>
            <person name="Orchard S.S."/>
            <person name="Park D."/>
            <person name="Park Y."/>
            <person name="Qurollo B.A."/>
            <person name="Sugar D.R."/>
            <person name="Richards G.R."/>
            <person name="Rouy Z."/>
            <person name="Slominski B."/>
            <person name="Slominski K."/>
            <person name="Snyder H."/>
            <person name="Tjaden B.C."/>
            <person name="van der Hoeven R."/>
            <person name="Welch R.D."/>
            <person name="Wheeler C."/>
            <person name="Xiang B."/>
            <person name="Barbazuk B."/>
            <person name="Gaudriault S."/>
            <person name="Goodner B."/>
            <person name="Slater S.C."/>
            <person name="Forst S."/>
            <person name="Goldman B.S."/>
            <person name="Goodrich-Blair H."/>
        </authorList>
    </citation>
    <scope>NUCLEOTIDE SEQUENCE [LARGE SCALE GENOMIC DNA]</scope>
    <source>
        <strain evidence="3">ATCC 19061 / DSM 3370 / CCUG 14189 / LMG 1036 / NCIMB 9965 / AN6</strain>
    </source>
</reference>
<keyword evidence="1" id="KW-1133">Transmembrane helix</keyword>
<gene>
    <name evidence="2" type="ORF">XNC1_p0185</name>
</gene>
<keyword evidence="1" id="KW-0812">Transmembrane</keyword>